<evidence type="ECO:0000256" key="1">
    <source>
        <dbReference type="PROSITE-ProRule" id="PRU00339"/>
    </source>
</evidence>
<dbReference type="PANTHER" id="PTHR19959:SF119">
    <property type="entry name" value="FUNGAL LIPASE-LIKE DOMAIN-CONTAINING PROTEIN"/>
    <property type="match status" value="1"/>
</dbReference>
<feature type="repeat" description="TPR" evidence="1">
    <location>
        <begin position="743"/>
        <end position="776"/>
    </location>
</feature>
<gene>
    <name evidence="2" type="ORF">EB796_018089</name>
</gene>
<feature type="repeat" description="TPR" evidence="1">
    <location>
        <begin position="1091"/>
        <end position="1124"/>
    </location>
</feature>
<name>A0A7J7JBZ8_BUGNE</name>
<dbReference type="InterPro" id="IPR011990">
    <property type="entry name" value="TPR-like_helical_dom_sf"/>
</dbReference>
<evidence type="ECO:0000313" key="3">
    <source>
        <dbReference type="Proteomes" id="UP000593567"/>
    </source>
</evidence>
<dbReference type="AlphaFoldDB" id="A0A7J7JBZ8"/>
<dbReference type="OrthoDB" id="7103806at2759"/>
<dbReference type="PROSITE" id="PS50005">
    <property type="entry name" value="TPR"/>
    <property type="match status" value="6"/>
</dbReference>
<accession>A0A7J7JBZ8</accession>
<organism evidence="2 3">
    <name type="scientific">Bugula neritina</name>
    <name type="common">Brown bryozoan</name>
    <name type="synonym">Sertularia neritina</name>
    <dbReference type="NCBI Taxonomy" id="10212"/>
    <lineage>
        <taxon>Eukaryota</taxon>
        <taxon>Metazoa</taxon>
        <taxon>Spiralia</taxon>
        <taxon>Lophotrochozoa</taxon>
        <taxon>Bryozoa</taxon>
        <taxon>Gymnolaemata</taxon>
        <taxon>Cheilostomatida</taxon>
        <taxon>Flustrina</taxon>
        <taxon>Buguloidea</taxon>
        <taxon>Bugulidae</taxon>
        <taxon>Bugula</taxon>
    </lineage>
</organism>
<dbReference type="Proteomes" id="UP000593567">
    <property type="component" value="Unassembled WGS sequence"/>
</dbReference>
<sequence>MGDFPFMEFLAREYHGKANGTGNWWDYVKAHGLANACLAKDKDSIDRAEFLYQIEVDWYKGNHPLSFSEHRDLVSHHKAQLQEFRKATQINFESLKEEEVKLDMLDIFSEANLNQAYNFATSVFGKSQHCAEGFIIFSKQVMKSSVDVLAKIDMFPPCDFAVLGLGSVPSGVVTPYSDIEYVILIETDKNLDYFWKLAVESYFQINNLGESPLSIFKLKELAEATFSKPAVTGYRIDGFGSRAGNIPTGKPFGLHKIQTVEGMMELYKNGLKALLGDYTGDVADLLANSTLIYSTYNGERLYKAFSFERMTYEQNTVACNKHVAEKRLRSFSADMEKYSFMPVAKNFGSPQNFDITTKTDIFRFITLLALSLSTALGLDSKYVWKIFDNLLDKGLSKENHRYLQIVLGLSLYTRTVAYLELGTKSEHLSLYTYNQSAAHKKKHYHMPTNIFVILGCLLVPIKECTNHSVRKLILSALDPETNSFVAGFNINKALQEFLNGFQIVKSDFLQRLYFAVGHDNVDSSCHKFLKIIRDKYESQQIAFSHDDKSLAEMVCFIMMSEKKYSVTLSYLSWLIDNENSCQLCRIRYKILRSQCLNCCFAYADAYKTLIDAFQDLRLHLNVSSENTFYSHLKMLATTTECKDEKEALLFEVLTHAYSTLAATSRHLKFFMLANECIRLSKMISKPVLNKIRKNRRFQVSLTDLLGVIHSEKGEYNKALDFHQESLKQLQEMHGKSTNHRHIAIVYSNMGKVYRLKGDYKRSLEFYDKALKMRMEVFSGLRVHPDIGECYTDIGAVLLDNGNFNAALDSHRKSVEIAEKSNSQYLLAKAHYNLSHVYQKLGWHLKSLDELHKALYQVKSCIAFTSETFHPDIAECYSEMANVYTLLGDYQLSFDYRKQAEDMIKAIHQVADPYTSPTFNDLVNINHQKEKLIHKIHSSNMELDAYIVRHGENSNCPDMAKGFTNMGNLYQYLGDFSKAHTYFSKSLMIWKNISGSDSNNPHIASCYEDLGDVYSSKCDYSQSLDNYSKALEMRVCVYEGQADHPEIAASYSKMGKVKMKIGKYSESLRFHQEALNMRKRVFGQSMIHPDVAESYHNIGVLYNEMGLYTESLEYHNKSVNMMKAVYCDTGSHEKLPEASSTYVMCTFGKEN</sequence>
<protein>
    <recommendedName>
        <fullName evidence="4">Protein-PII uridylyltransferase N-terminal domain-containing protein</fullName>
    </recommendedName>
</protein>
<dbReference type="EMBL" id="VXIV02002690">
    <property type="protein sequence ID" value="KAF6023605.1"/>
    <property type="molecule type" value="Genomic_DNA"/>
</dbReference>
<dbReference type="PANTHER" id="PTHR19959">
    <property type="entry name" value="KINESIN LIGHT CHAIN"/>
    <property type="match status" value="1"/>
</dbReference>
<dbReference type="Gene3D" id="1.25.40.10">
    <property type="entry name" value="Tetratricopeptide repeat domain"/>
    <property type="match status" value="4"/>
</dbReference>
<evidence type="ECO:0000313" key="2">
    <source>
        <dbReference type="EMBL" id="KAF6023605.1"/>
    </source>
</evidence>
<keyword evidence="1" id="KW-0802">TPR repeat</keyword>
<evidence type="ECO:0008006" key="4">
    <source>
        <dbReference type="Google" id="ProtNLM"/>
    </source>
</evidence>
<reference evidence="2" key="1">
    <citation type="submission" date="2020-06" db="EMBL/GenBank/DDBJ databases">
        <title>Draft genome of Bugula neritina, a colonial animal packing powerful symbionts and potential medicines.</title>
        <authorList>
            <person name="Rayko M."/>
        </authorList>
    </citation>
    <scope>NUCLEOTIDE SEQUENCE [LARGE SCALE GENOMIC DNA]</scope>
    <source>
        <strain evidence="2">Kwan_BN1</strain>
    </source>
</reference>
<feature type="repeat" description="TPR" evidence="1">
    <location>
        <begin position="1047"/>
        <end position="1080"/>
    </location>
</feature>
<feature type="repeat" description="TPR" evidence="1">
    <location>
        <begin position="959"/>
        <end position="992"/>
    </location>
</feature>
<proteinExistence type="predicted"/>
<dbReference type="SMART" id="SM00028">
    <property type="entry name" value="TPR"/>
    <property type="match status" value="9"/>
</dbReference>
<dbReference type="InterPro" id="IPR019734">
    <property type="entry name" value="TPR_rpt"/>
</dbReference>
<feature type="repeat" description="TPR" evidence="1">
    <location>
        <begin position="787"/>
        <end position="820"/>
    </location>
</feature>
<comment type="caution">
    <text evidence="2">The sequence shown here is derived from an EMBL/GenBank/DDBJ whole genome shotgun (WGS) entry which is preliminary data.</text>
</comment>
<dbReference type="Pfam" id="PF13424">
    <property type="entry name" value="TPR_12"/>
    <property type="match status" value="3"/>
</dbReference>
<dbReference type="SUPFAM" id="SSF48452">
    <property type="entry name" value="TPR-like"/>
    <property type="match status" value="2"/>
</dbReference>
<feature type="repeat" description="TPR" evidence="1">
    <location>
        <begin position="1003"/>
        <end position="1036"/>
    </location>
</feature>
<dbReference type="PROSITE" id="PS50293">
    <property type="entry name" value="TPR_REGION"/>
    <property type="match status" value="1"/>
</dbReference>
<keyword evidence="3" id="KW-1185">Reference proteome</keyword>